<feature type="region of interest" description="Disordered" evidence="2">
    <location>
        <begin position="1"/>
        <end position="58"/>
    </location>
</feature>
<feature type="non-terminal residue" evidence="5">
    <location>
        <position position="2217"/>
    </location>
</feature>
<name>A0A813AJJ9_9DINO</name>
<feature type="transmembrane region" description="Helical" evidence="3">
    <location>
        <begin position="2140"/>
        <end position="2158"/>
    </location>
</feature>
<dbReference type="Pfam" id="PF07727">
    <property type="entry name" value="RVT_2"/>
    <property type="match status" value="1"/>
</dbReference>
<comment type="caution">
    <text evidence="5">The sequence shown here is derived from an EMBL/GenBank/DDBJ whole genome shotgun (WGS) entry which is preliminary data.</text>
</comment>
<feature type="region of interest" description="Disordered" evidence="2">
    <location>
        <begin position="353"/>
        <end position="404"/>
    </location>
</feature>
<feature type="domain" description="Reverse transcriptase Ty1/copia-type" evidence="4">
    <location>
        <begin position="1694"/>
        <end position="1918"/>
    </location>
</feature>
<accession>A0A813AJJ9</accession>
<evidence type="ECO:0000256" key="3">
    <source>
        <dbReference type="SAM" id="Phobius"/>
    </source>
</evidence>
<sequence>DTQAQGVHGLFDDVRERNPQGSKSWNPLGVRRASSSPPRSAATGGAEPASDRKIDPGANPLEALMQGMSQLQAAMALQMGMAASRAEVIRPGVSGSELPKLPEPDDQAAINVGDWLHGLAGPMGDITDGSSRWWSEVLVSLDAFYCDYVGASTVKKVQLRAEDYATKELRDTKWSRLDKRAASMLLQAVPEGLKSELMANRLSSTISILGRIFTIYRPGSAAERQQVLRALESHGGATSPADLVEVLRRWMRWLKRAQDLGLQVPDASILLKGLDTASKQQMDRNGEIVFRSNMLRYSLDLDAAPTLQNVLRTYVAHCEECEYKWGDVNDYHAKGKGHLRKFCPMKQNIDRWQERKEDVPLPTPETTTSSTPVPPTPTGTSSTTAHGPTTTEGPASTTSTTSNEDLLRSATQILKMMAEQGNVAMPSMKMLKKAVTAMESRMALVDSGATHPLRQATDPEWRGSSDVDVLIAGDGVAKTRQTETGTLLTDPLAGKSQTILPVGGLVSILSYDELQWTKKKCVLRGPDGWEIPRRTTTGCPEIDETTALELIAKIEEEKLQQLTEKAKVTQNALMRACKVESCEQWQSSMKDYVLKGKFEDGFRAFVSMPWLRNVPREDLVKIVMDLPGTEAEAWELMKDLGFNRRYRKRLVHRDWVVKFYSGRKLEADKIFRPMTTNTTVVLDVDLLRNSQMDVLKQGKGIFMLMMWGAATGRIAGIMSSIPNEKSDDHLVRMMALAETAREGRRAMCELSDVPNDEVAISIWGSSEAEEDFSAKALQRGWMKHWVAEIGLQKLYFEQGGLGHPLRRPTYMVTNMDITELRGVRDEREHECFKGSKAMWAPMMMHVLNRGWKRWRLRPGWYPRMVRALKAVDRKACERHLANDHVPHRPDCLQCIHNATGRPHRRCLHKDCYVMSADTLGPVRVPGPKGERYAIVFTFQYPKQKLCPEDQPIAEEELGGWDLDVKSSKGEVLEEPVQDELQDPLADVDLEEYAPSFADEELEEEETAEVVEMRPARVKEKDKEDWWEFRESAGVLIRHHEVPRKVLFRPTSTNGCPLHTAKLDDTRITEVKYVGGGVETEISDWHGPKSGARPLGSEWTGTTRFRISPAEVPEEEAALQQDEEQWEKLVGDLVQPVELETIYMVYPIRAKRGGDAMLAIQEAVLRLKLMGFPVALDHDIYHTRSEALVPQTNGAAERGVRWFKTRAKVLLAEAQVNVKFWTLAMQHAAKRRIYDRLGITKPPLLPFGSKVMIRRKIFGNNKKYDLTDRWEEGKYLGISDTIKGGAVVLRSTGALTETLNLRTGVVDPKALLSTGGGECEHELPGNGVSIVDLPEPDHRLKGKNSPPMLEKMQATATPEDEDSPKKVVGGWTMRTMVQRQEQKAKIFYDMGKFDLDSCAEVLGEMELVGTMRNKVGSWNYVMEIGGKSRAGLWVANGSETTAVRGGEHWQPLAKEYPDGRVIEGNLVCIGGKAVAFNPKKYHAYIDELPERWIVAAFTPLGAPTLSLSTSAYLSKCGFPLEGTGVQRATVEGDTTSEGKSTSDDSEVEVSTLEHKMRTLRCALEQEEVDVEGAFPRVLNEHLEWGEALLQEGQQRDLRRVAKVSPGAAADYDVEPILEALSGPLEVVHNVGLHEARRNLPKWKAAILKEVEALVRSGTVRRLSPEQARELKAQGMVVLPGKAVFTAKPPSEQPTEGQEKFRRKCRIVVCGNYLPSDKANVYASGTSADGLRLSVAFTVMKRWRAAATDISNAFTLAPMPGDKLFGMTPPTIVMAAGGAAPGETWIIERVLYGLREASRWWGVFRNDRFMKAKIQLGEKFLIFESLETEENIWRIMYEGDPELQGILLIYIDDLLILSVTEIIETVYKWLVAEWKCSDLQWMDQEHLRFLGVELRPMGEGIHVSQAGYIRDLLRQHAVEEKKMALTVPCTRDWLQDEDTDDDLPQAEEAVIRLAQKATGEILWLSTRSRPELAHPVACMAARATRNPTKTLEIAKRVLNYFGLHYVRDEEESMLTVYSDASYAELYEAVSAVQLGLGVASLLYELGQRQETAAQRLTISHVPGELQKADLGTKSFDVPKFRTLLGLWKIGPYGEGLTDTAVKAMRKLSHKGIVMFLMVCMLMIQGARADIKEDIPIDTSMELYVVVVLGAVFCVVLWEVLKKMMTGIKAWWVSWTKKQRKLERLRERAEAAVREEIKKQARTSPVYDAEETYATRVFER</sequence>
<keyword evidence="3" id="KW-1133">Transmembrane helix</keyword>
<gene>
    <name evidence="5" type="primary">TY5A</name>
    <name evidence="5" type="ORF">SNEC2469_LOCUS28150</name>
</gene>
<dbReference type="Proteomes" id="UP000601435">
    <property type="component" value="Unassembled WGS sequence"/>
</dbReference>
<feature type="transmembrane region" description="Helical" evidence="3">
    <location>
        <begin position="2023"/>
        <end position="2043"/>
    </location>
</feature>
<keyword evidence="3" id="KW-0812">Transmembrane</keyword>
<evidence type="ECO:0000313" key="6">
    <source>
        <dbReference type="Proteomes" id="UP000601435"/>
    </source>
</evidence>
<organism evidence="5 6">
    <name type="scientific">Symbiodinium necroappetens</name>
    <dbReference type="NCBI Taxonomy" id="1628268"/>
    <lineage>
        <taxon>Eukaryota</taxon>
        <taxon>Sar</taxon>
        <taxon>Alveolata</taxon>
        <taxon>Dinophyceae</taxon>
        <taxon>Suessiales</taxon>
        <taxon>Symbiodiniaceae</taxon>
        <taxon>Symbiodinium</taxon>
    </lineage>
</organism>
<feature type="transmembrane region" description="Helical" evidence="3">
    <location>
        <begin position="2110"/>
        <end position="2128"/>
    </location>
</feature>
<feature type="coiled-coil region" evidence="1">
    <location>
        <begin position="2172"/>
        <end position="2199"/>
    </location>
</feature>
<dbReference type="OrthoDB" id="413361at2759"/>
<protein>
    <submittedName>
        <fullName evidence="5">TY5A protein</fullName>
    </submittedName>
</protein>
<proteinExistence type="predicted"/>
<feature type="compositionally biased region" description="Low complexity" evidence="2">
    <location>
        <begin position="378"/>
        <end position="402"/>
    </location>
</feature>
<feature type="compositionally biased region" description="Low complexity" evidence="2">
    <location>
        <begin position="31"/>
        <end position="42"/>
    </location>
</feature>
<dbReference type="InterPro" id="IPR013103">
    <property type="entry name" value="RVT_2"/>
</dbReference>
<feature type="non-terminal residue" evidence="5">
    <location>
        <position position="1"/>
    </location>
</feature>
<keyword evidence="1" id="KW-0175">Coiled coil</keyword>
<keyword evidence="3" id="KW-0472">Membrane</keyword>
<evidence type="ECO:0000256" key="1">
    <source>
        <dbReference type="SAM" id="Coils"/>
    </source>
</evidence>
<evidence type="ECO:0000313" key="5">
    <source>
        <dbReference type="EMBL" id="CAE7870917.1"/>
    </source>
</evidence>
<evidence type="ECO:0000256" key="2">
    <source>
        <dbReference type="SAM" id="MobiDB-lite"/>
    </source>
</evidence>
<keyword evidence="6" id="KW-1185">Reference proteome</keyword>
<feature type="region of interest" description="Disordered" evidence="2">
    <location>
        <begin position="1336"/>
        <end position="1364"/>
    </location>
</feature>
<reference evidence="5" key="1">
    <citation type="submission" date="2021-02" db="EMBL/GenBank/DDBJ databases">
        <authorList>
            <person name="Dougan E. K."/>
            <person name="Rhodes N."/>
            <person name="Thang M."/>
            <person name="Chan C."/>
        </authorList>
    </citation>
    <scope>NUCLEOTIDE SEQUENCE</scope>
</reference>
<evidence type="ECO:0000259" key="4">
    <source>
        <dbReference type="Pfam" id="PF07727"/>
    </source>
</evidence>
<dbReference type="EMBL" id="CAJNJA010060531">
    <property type="protein sequence ID" value="CAE7870917.1"/>
    <property type="molecule type" value="Genomic_DNA"/>
</dbReference>